<keyword evidence="11" id="KW-1185">Reference proteome</keyword>
<keyword evidence="5 7" id="KW-0472">Membrane</keyword>
<dbReference type="GO" id="GO:0009279">
    <property type="term" value="C:cell outer membrane"/>
    <property type="evidence" value="ECO:0007669"/>
    <property type="project" value="UniProtKB-SubCell"/>
</dbReference>
<dbReference type="SUPFAM" id="SSF49464">
    <property type="entry name" value="Carboxypeptidase regulatory domain-like"/>
    <property type="match status" value="1"/>
</dbReference>
<name>A0AAC9I1X4_9FLAO</name>
<evidence type="ECO:0000256" key="4">
    <source>
        <dbReference type="ARBA" id="ARBA00022692"/>
    </source>
</evidence>
<dbReference type="Proteomes" id="UP000175968">
    <property type="component" value="Chromosome"/>
</dbReference>
<evidence type="ECO:0000259" key="9">
    <source>
        <dbReference type="Pfam" id="PF07715"/>
    </source>
</evidence>
<keyword evidence="3 7" id="KW-1134">Transmembrane beta strand</keyword>
<evidence type="ECO:0000256" key="3">
    <source>
        <dbReference type="ARBA" id="ARBA00022452"/>
    </source>
</evidence>
<dbReference type="Gene3D" id="2.60.40.1120">
    <property type="entry name" value="Carboxypeptidase-like, regulatory domain"/>
    <property type="match status" value="1"/>
</dbReference>
<keyword evidence="4 7" id="KW-0812">Transmembrane</keyword>
<dbReference type="Pfam" id="PF13715">
    <property type="entry name" value="CarbopepD_reg_2"/>
    <property type="match status" value="1"/>
</dbReference>
<evidence type="ECO:0000256" key="1">
    <source>
        <dbReference type="ARBA" id="ARBA00004571"/>
    </source>
</evidence>
<keyword evidence="2 7" id="KW-0813">Transport</keyword>
<dbReference type="InterPro" id="IPR037066">
    <property type="entry name" value="Plug_dom_sf"/>
</dbReference>
<dbReference type="InterPro" id="IPR008969">
    <property type="entry name" value="CarboxyPept-like_regulatory"/>
</dbReference>
<dbReference type="SUPFAM" id="SSF56935">
    <property type="entry name" value="Porins"/>
    <property type="match status" value="1"/>
</dbReference>
<dbReference type="NCBIfam" id="TIGR04056">
    <property type="entry name" value="OMP_RagA_SusC"/>
    <property type="match status" value="1"/>
</dbReference>
<evidence type="ECO:0000256" key="6">
    <source>
        <dbReference type="ARBA" id="ARBA00023237"/>
    </source>
</evidence>
<proteinExistence type="inferred from homology"/>
<gene>
    <name evidence="10" type="ORF">EM308_03200</name>
</gene>
<dbReference type="EMBL" id="CP017479">
    <property type="protein sequence ID" value="AOW08581.1"/>
    <property type="molecule type" value="Genomic_DNA"/>
</dbReference>
<dbReference type="Gene3D" id="2.170.130.10">
    <property type="entry name" value="TonB-dependent receptor, plug domain"/>
    <property type="match status" value="1"/>
</dbReference>
<comment type="similarity">
    <text evidence="7">Belongs to the TonB-dependent receptor family.</text>
</comment>
<reference evidence="10 11" key="1">
    <citation type="submission" date="2016-10" db="EMBL/GenBank/DDBJ databases">
        <title>Flavobacterium gilvum sp. nov., isolated from stream water.</title>
        <authorList>
            <person name="Shin S.-K."/>
            <person name="Cho Y.-J."/>
            <person name="Yi H."/>
        </authorList>
    </citation>
    <scope>NUCLEOTIDE SEQUENCE [LARGE SCALE GENOMIC DNA]</scope>
    <source>
        <strain evidence="10 11">EM1308</strain>
    </source>
</reference>
<protein>
    <recommendedName>
        <fullName evidence="9">TonB-dependent receptor plug domain-containing protein</fullName>
    </recommendedName>
</protein>
<dbReference type="InterPro" id="IPR012910">
    <property type="entry name" value="Plug_dom"/>
</dbReference>
<dbReference type="InterPro" id="IPR023997">
    <property type="entry name" value="TonB-dep_OMP_SusC/RagA_CS"/>
</dbReference>
<keyword evidence="8" id="KW-0732">Signal</keyword>
<feature type="domain" description="TonB-dependent receptor plug" evidence="9">
    <location>
        <begin position="126"/>
        <end position="235"/>
    </location>
</feature>
<dbReference type="NCBIfam" id="TIGR04057">
    <property type="entry name" value="SusC_RagA_signa"/>
    <property type="match status" value="1"/>
</dbReference>
<dbReference type="KEGG" id="fgl:EM308_03200"/>
<evidence type="ECO:0000256" key="8">
    <source>
        <dbReference type="SAM" id="SignalP"/>
    </source>
</evidence>
<evidence type="ECO:0000313" key="11">
    <source>
        <dbReference type="Proteomes" id="UP000175968"/>
    </source>
</evidence>
<evidence type="ECO:0000256" key="5">
    <source>
        <dbReference type="ARBA" id="ARBA00023136"/>
    </source>
</evidence>
<evidence type="ECO:0000256" key="7">
    <source>
        <dbReference type="PROSITE-ProRule" id="PRU01360"/>
    </source>
</evidence>
<dbReference type="AlphaFoldDB" id="A0AAC9I1X4"/>
<organism evidence="10 11">
    <name type="scientific">Flavobacterium gilvum</name>
    <dbReference type="NCBI Taxonomy" id="1492737"/>
    <lineage>
        <taxon>Bacteria</taxon>
        <taxon>Pseudomonadati</taxon>
        <taxon>Bacteroidota</taxon>
        <taxon>Flavobacteriia</taxon>
        <taxon>Flavobacteriales</taxon>
        <taxon>Flavobacteriaceae</taxon>
        <taxon>Flavobacterium</taxon>
    </lineage>
</organism>
<dbReference type="InterPro" id="IPR036942">
    <property type="entry name" value="Beta-barrel_TonB_sf"/>
</dbReference>
<evidence type="ECO:0000313" key="10">
    <source>
        <dbReference type="EMBL" id="AOW08581.1"/>
    </source>
</evidence>
<comment type="subcellular location">
    <subcellularLocation>
        <location evidence="1 7">Cell outer membrane</location>
        <topology evidence="1 7">Multi-pass membrane protein</topology>
    </subcellularLocation>
</comment>
<dbReference type="InterPro" id="IPR039426">
    <property type="entry name" value="TonB-dep_rcpt-like"/>
</dbReference>
<accession>A0AAC9I1X4</accession>
<dbReference type="FunFam" id="2.170.130.10:FF:000003">
    <property type="entry name" value="SusC/RagA family TonB-linked outer membrane protein"/>
    <property type="match status" value="1"/>
</dbReference>
<dbReference type="PROSITE" id="PS52016">
    <property type="entry name" value="TONB_DEPENDENT_REC_3"/>
    <property type="match status" value="1"/>
</dbReference>
<dbReference type="Gene3D" id="2.40.170.20">
    <property type="entry name" value="TonB-dependent receptor, beta-barrel domain"/>
    <property type="match status" value="1"/>
</dbReference>
<sequence>MKNLNLKHQPFTKVFRHFLVGVFIMMVSVFAQAQNKTVSGQVYDQNKVGLYGVTVTVKGTKTATSTDFDGKFKISASPSDQLVFSYIGFETRTLTVGSSSTMNISLTEANSKLNEVIVVGYGTKKKSNLTGSVSTVSAKAIENRPVANLATALQGQVPGMNVTRTSGQPGKESIGIQIRGATSANGAINPLLVVDGVPTDMFMLQTINPNDVESMSVLKDAAAASIYGAQAAGGVILVTTKKGKEGKTIFEASSNLGIEKPMFIPKRLSLLDEANYSNLGRVNAGQPLEYQPYEIDNIKNGVYTYFQPGGTTFLYLNQRDFTKDILSEQSIIQTYNVSARGGTEKMNYLFSVGYLDQDGYLKVGPDHFKRLNMRMNVGTELNKYIYLDSKVTYTNYVTNAPSGGNAPIGAIYKARLRNPIFNQAGSVEGGSDIGGIYGNLLYGGYNNRIVDDINSTFQATIKDLAKGLKFRLIYGHQIRSDDTEDFKRGFTLPNRNNIAQSVFNNPNSYNLNQGVQKTNNFQFLTNYDVTIAEDHKFAFLAGYQWDDYRASALSAGATNLASNEIPSLNLGDTTTRTNNQTIFTFANQSLFGSLDYSYKDKYLLGFTIRSDESSRLAPQSRTKTFPAVSAGWNMHKEEWFSKNLPFISEFRPRFSWGQLGNSLGIGYYDYLSMLGNGSALVLGNPETKTSYFFQNSVASSNLSWETVEEYNYALDFGFFQNKLTGKFDYYTKKNKNMLTPLTLPATFGVGSPKINNGVLESWGWEFEMNFRDKIGDDFNYSIGFNLSNNENKLKSYTGKTVVGIGTNTLIEGEPLNTIWGYKTQPGFINNQAELDAVKATAFYSANTGIGDVAYIDQNGDGKVNAGAGSVKDHGDLVKLGTDQQQYLFGVNGSANWKNLDFSFFIQGVGKRAFMPSTNLLEPFAASFLPPTSIHMDYWTPDHHDAAFPRPYYINAVNQNFATSDKWIMDGAYARLKNIQLGYSLPNSALKQGFFTRVRFYVSAENVATVSKLGIWKATLDPEQPNGAYDQYPLLGTTSLGVNLTF</sequence>
<dbReference type="InterPro" id="IPR023996">
    <property type="entry name" value="TonB-dep_OMP_SusC/RagA"/>
</dbReference>
<keyword evidence="6 7" id="KW-0998">Cell outer membrane</keyword>
<dbReference type="RefSeq" id="WP_035639310.1">
    <property type="nucleotide sequence ID" value="NZ_CP017479.1"/>
</dbReference>
<evidence type="ECO:0000256" key="2">
    <source>
        <dbReference type="ARBA" id="ARBA00022448"/>
    </source>
</evidence>
<feature type="signal peptide" evidence="8">
    <location>
        <begin position="1"/>
        <end position="33"/>
    </location>
</feature>
<dbReference type="Pfam" id="PF07715">
    <property type="entry name" value="Plug"/>
    <property type="match status" value="1"/>
</dbReference>
<feature type="chain" id="PRO_5041919135" description="TonB-dependent receptor plug domain-containing protein" evidence="8">
    <location>
        <begin position="34"/>
        <end position="1045"/>
    </location>
</feature>